<dbReference type="Proteomes" id="UP000351155">
    <property type="component" value="Unassembled WGS sequence"/>
</dbReference>
<evidence type="ECO:0000313" key="1">
    <source>
        <dbReference type="EMBL" id="VFS24287.1"/>
    </source>
</evidence>
<dbReference type="AlphaFoldDB" id="A0A484XLX9"/>
<reference evidence="1 2" key="1">
    <citation type="submission" date="2019-03" db="EMBL/GenBank/DDBJ databases">
        <authorList>
            <consortium name="Pathogen Informatics"/>
        </authorList>
    </citation>
    <scope>NUCLEOTIDE SEQUENCE [LARGE SCALE GENOMIC DNA]</scope>
    <source>
        <strain evidence="1 2">NCTC12126</strain>
    </source>
</reference>
<dbReference type="EMBL" id="CAADIW010000017">
    <property type="protein sequence ID" value="VFS24287.1"/>
    <property type="molecule type" value="Genomic_DNA"/>
</dbReference>
<accession>A0A484XLX9</accession>
<gene>
    <name evidence="1" type="ORF">NCTC12126_02103</name>
</gene>
<organism evidence="1 2">
    <name type="scientific">Enterobacter cancerogenus</name>
    <dbReference type="NCBI Taxonomy" id="69218"/>
    <lineage>
        <taxon>Bacteria</taxon>
        <taxon>Pseudomonadati</taxon>
        <taxon>Pseudomonadota</taxon>
        <taxon>Gammaproteobacteria</taxon>
        <taxon>Enterobacterales</taxon>
        <taxon>Enterobacteriaceae</taxon>
        <taxon>Enterobacter</taxon>
        <taxon>Enterobacter cloacae complex</taxon>
    </lineage>
</organism>
<evidence type="ECO:0000313" key="2">
    <source>
        <dbReference type="Proteomes" id="UP000351155"/>
    </source>
</evidence>
<name>A0A484XLX9_9ENTR</name>
<sequence length="64" mass="7452">MINLALRALQLLLIGIAIQQRNGLLLVTLRHAGERHLLFILQLVDDFQPFLQQRQLFDRGSRVF</sequence>
<proteinExistence type="predicted"/>
<protein>
    <submittedName>
        <fullName evidence="1">Uncharacterized protein</fullName>
    </submittedName>
</protein>